<sequence length="121" mass="13165">MAVVGFTVGRAHTGAAARRGRRKDDHRRGGKKAQIPFLGSDAAEEAEGRRIATAAAGGEQKGKSRRGDESLIQGGGSISGVQGVRFRRRMGQRDSERSRRQRGAVRVQAASAASLWRRRRR</sequence>
<name>Q5VQK7_ORYSJ</name>
<feature type="region of interest" description="Disordered" evidence="1">
    <location>
        <begin position="1"/>
        <end position="121"/>
    </location>
</feature>
<reference evidence="2" key="1">
    <citation type="journal article" date="2002" name="Nature">
        <title>The genome sequence and structure of rice chromosome 1.</title>
        <authorList>
            <person name="Sasaki T."/>
            <person name="Matsumoto T."/>
            <person name="Yamamoto K."/>
            <person name="Sakata K."/>
            <person name="Baba T."/>
            <person name="Katayose Y."/>
            <person name="Wu J."/>
            <person name="Niimura Y."/>
            <person name="Cheng Z."/>
            <person name="Nagamura Y."/>
            <person name="Antonio B.A."/>
            <person name="Kanamori H."/>
            <person name="Hosokawa S."/>
            <person name="Masukawa M."/>
            <person name="Arikawa K."/>
            <person name="Chiden Y."/>
            <person name="Hayashi M."/>
            <person name="Okamoto M."/>
            <person name="Ando T."/>
            <person name="Aoki H."/>
            <person name="Arita K."/>
            <person name="Hamada M."/>
            <person name="Harada C."/>
            <person name="Hijishita S."/>
            <person name="Honda M."/>
            <person name="Ichikawa Y."/>
            <person name="Idonuma A."/>
            <person name="Iijima M."/>
            <person name="Ikeda M."/>
            <person name="Ikeno M."/>
            <person name="Itoh S."/>
            <person name="Itoh T."/>
            <person name="Itoh Y."/>
            <person name="Itoh Y."/>
            <person name="Iwabuchi A."/>
            <person name="Kamiya K."/>
            <person name="Karasawa W."/>
            <person name="Katagiri S."/>
            <person name="Kikuta A."/>
            <person name="Kobayashi N."/>
            <person name="Kono I."/>
            <person name="Machita K."/>
            <person name="Maehara T."/>
            <person name="Mizuno H."/>
            <person name="Mizubayashi T."/>
            <person name="Mukai Y."/>
            <person name="Nagasaki H."/>
            <person name="Nakashima M."/>
            <person name="Nakama Y."/>
            <person name="Nakamichi Y."/>
            <person name="Nakamura M."/>
            <person name="Namiki N."/>
            <person name="Negishi M."/>
            <person name="Ohta I."/>
            <person name="Ono N."/>
            <person name="Saji S."/>
            <person name="Sakai K."/>
            <person name="Shibata M."/>
            <person name="Shimokawa T."/>
            <person name="Shomura A."/>
            <person name="Song J."/>
            <person name="Takazaki Y."/>
            <person name="Terasawa K."/>
            <person name="Tsuji K."/>
            <person name="Waki K."/>
            <person name="Yamagata H."/>
            <person name="Yamane H."/>
            <person name="Yoshiki S."/>
            <person name="Yoshihara R."/>
            <person name="Yukawa K."/>
            <person name="Zhong H."/>
            <person name="Iwama H."/>
            <person name="Endo T."/>
            <person name="Ito H."/>
            <person name="Hahn J.H."/>
            <person name="Kim H.I."/>
            <person name="Eun M.Y."/>
            <person name="Yano M."/>
            <person name="Jiang J."/>
            <person name="Gojobori T."/>
        </authorList>
    </citation>
    <scope>NUCLEOTIDE SEQUENCE [LARGE SCALE GENOMIC DNA]</scope>
</reference>
<gene>
    <name evidence="2" type="primary">P0691E06.29</name>
</gene>
<dbReference type="AlphaFoldDB" id="Q5VQK7"/>
<proteinExistence type="predicted"/>
<feature type="compositionally biased region" description="Low complexity" evidence="1">
    <location>
        <begin position="104"/>
        <end position="114"/>
    </location>
</feature>
<dbReference type="Proteomes" id="UP000817658">
    <property type="component" value="Chromosome 1"/>
</dbReference>
<protein>
    <submittedName>
        <fullName evidence="2">Uncharacterized protein</fullName>
    </submittedName>
</protein>
<feature type="compositionally biased region" description="Basic and acidic residues" evidence="1">
    <location>
        <begin position="60"/>
        <end position="69"/>
    </location>
</feature>
<dbReference type="EMBL" id="AP003293">
    <property type="protein sequence ID" value="BAD68278.1"/>
    <property type="molecule type" value="Genomic_DNA"/>
</dbReference>
<evidence type="ECO:0000256" key="1">
    <source>
        <dbReference type="SAM" id="MobiDB-lite"/>
    </source>
</evidence>
<organism evidence="2">
    <name type="scientific">Oryza sativa subsp. japonica</name>
    <name type="common">Rice</name>
    <dbReference type="NCBI Taxonomy" id="39947"/>
    <lineage>
        <taxon>Eukaryota</taxon>
        <taxon>Viridiplantae</taxon>
        <taxon>Streptophyta</taxon>
        <taxon>Embryophyta</taxon>
        <taxon>Tracheophyta</taxon>
        <taxon>Spermatophyta</taxon>
        <taxon>Magnoliopsida</taxon>
        <taxon>Liliopsida</taxon>
        <taxon>Poales</taxon>
        <taxon>Poaceae</taxon>
        <taxon>BOP clade</taxon>
        <taxon>Oryzoideae</taxon>
        <taxon>Oryzeae</taxon>
        <taxon>Oryzinae</taxon>
        <taxon>Oryza</taxon>
        <taxon>Oryza sativa</taxon>
    </lineage>
</organism>
<evidence type="ECO:0000313" key="2">
    <source>
        <dbReference type="EMBL" id="BAD68278.1"/>
    </source>
</evidence>
<accession>Q5VQK7</accession>